<dbReference type="EMBL" id="CAXAMN010002558">
    <property type="protein sequence ID" value="CAK9000168.1"/>
    <property type="molecule type" value="Genomic_DNA"/>
</dbReference>
<proteinExistence type="predicted"/>
<name>A0ABP0IC52_9DINO</name>
<evidence type="ECO:0000313" key="1">
    <source>
        <dbReference type="EMBL" id="CAK9000168.1"/>
    </source>
</evidence>
<keyword evidence="2" id="KW-1185">Reference proteome</keyword>
<reference evidence="1 2" key="1">
    <citation type="submission" date="2024-02" db="EMBL/GenBank/DDBJ databases">
        <authorList>
            <person name="Chen Y."/>
            <person name="Shah S."/>
            <person name="Dougan E. K."/>
            <person name="Thang M."/>
            <person name="Chan C."/>
        </authorList>
    </citation>
    <scope>NUCLEOTIDE SEQUENCE [LARGE SCALE GENOMIC DNA]</scope>
</reference>
<dbReference type="Proteomes" id="UP001642484">
    <property type="component" value="Unassembled WGS sequence"/>
</dbReference>
<evidence type="ECO:0000313" key="2">
    <source>
        <dbReference type="Proteomes" id="UP001642484"/>
    </source>
</evidence>
<gene>
    <name evidence="1" type="ORF">CCMP2556_LOCUS5963</name>
</gene>
<sequence length="710" mass="77998">MANRGITMAASATRRAPNAFNLIRQVEVLQRAGHGSVTQQFKDWENVSAVSRAFNIGRSEAAAASNLQSRVDPSVTTSLKAAVAMRGLRSFITHDLIAKGTFNDGFTSGQGATEPWTQELTNGLDHRLVELFVRRICADWDRTPKNMQKALGYKEALTVHIACGMYQHYLECLRKRCPATEYPAIASKLETMFMSGLMDPDLVSSAENNVPPGDVCSVSQFRIHINMFEARMASEAEERGREAAAKVDAATFEQIDAQLTADLELLRAKMPKPVSQAVATAQDMKYCKDRQRYVICVIDATLWSGDTIPEALNKLGTLVSMSSCHLGVVQLPVLHASTSLGATLKHTRRIQDILLQADLDFSTSLTMTYTRDNALRSNSDKRPVTQSCALVTGGKASTSKWAESECFQGIFGPLPLIPVSEMQGYDPDNKPAPAYAEYGRACVRRLLEGETRPKLSYYGMFRKDQKQVVANIEGEIFEHWDGLPTSPPKTRPRDPAPHLTAIAGLSLMSLDSVGQPGWPDHVLNKFKADSEHRRKLEKMKADFLQEFKVPAQAKASVSRGPVRVTGAPDFTVDSAEPLDVNRVVDLEKVAPPDSEKRLATITGRSGKASIVVDTEMNIFIGNEVSDSLELCGAELFGFNTGNFEVKLVDSDKRHTSGIAWRFVSDLELVAENKVLMPICSYLHRLASSKGLADVTIPEHVITPKMHAAVS</sequence>
<accession>A0ABP0IC52</accession>
<comment type="caution">
    <text evidence="1">The sequence shown here is derived from an EMBL/GenBank/DDBJ whole genome shotgun (WGS) entry which is preliminary data.</text>
</comment>
<organism evidence="1 2">
    <name type="scientific">Durusdinium trenchii</name>
    <dbReference type="NCBI Taxonomy" id="1381693"/>
    <lineage>
        <taxon>Eukaryota</taxon>
        <taxon>Sar</taxon>
        <taxon>Alveolata</taxon>
        <taxon>Dinophyceae</taxon>
        <taxon>Suessiales</taxon>
        <taxon>Symbiodiniaceae</taxon>
        <taxon>Durusdinium</taxon>
    </lineage>
</organism>
<protein>
    <submittedName>
        <fullName evidence="1">Uncharacterized protein</fullName>
    </submittedName>
</protein>